<dbReference type="PANTHER" id="PTHR45784:SF8">
    <property type="entry name" value="C-TYPE MANNOSE RECEPTOR 2-RELATED"/>
    <property type="match status" value="1"/>
</dbReference>
<dbReference type="SUPFAM" id="SSF56436">
    <property type="entry name" value="C-type lectin-like"/>
    <property type="match status" value="2"/>
</dbReference>
<accession>A0AAN7YAZ0</accession>
<name>A0AAN7YAZ0_ELEMC</name>
<dbReference type="InterPro" id="IPR001304">
    <property type="entry name" value="C-type_lectin-like"/>
</dbReference>
<dbReference type="PROSITE" id="PS50041">
    <property type="entry name" value="C_TYPE_LECTIN_2"/>
    <property type="match status" value="2"/>
</dbReference>
<organism evidence="3 4">
    <name type="scientific">Eleginops maclovinus</name>
    <name type="common">Patagonian blennie</name>
    <name type="synonym">Eleginus maclovinus</name>
    <dbReference type="NCBI Taxonomy" id="56733"/>
    <lineage>
        <taxon>Eukaryota</taxon>
        <taxon>Metazoa</taxon>
        <taxon>Chordata</taxon>
        <taxon>Craniata</taxon>
        <taxon>Vertebrata</taxon>
        <taxon>Euteleostomi</taxon>
        <taxon>Actinopterygii</taxon>
        <taxon>Neopterygii</taxon>
        <taxon>Teleostei</taxon>
        <taxon>Neoteleostei</taxon>
        <taxon>Acanthomorphata</taxon>
        <taxon>Eupercaria</taxon>
        <taxon>Perciformes</taxon>
        <taxon>Notothenioidei</taxon>
        <taxon>Eleginopidae</taxon>
        <taxon>Eleginops</taxon>
    </lineage>
</organism>
<feature type="chain" id="PRO_5042977261" description="C-type lectin domain-containing protein" evidence="1">
    <location>
        <begin position="25"/>
        <end position="247"/>
    </location>
</feature>
<gene>
    <name evidence="3" type="ORF">PBY51_019425</name>
</gene>
<feature type="domain" description="C-type lectin" evidence="2">
    <location>
        <begin position="41"/>
        <end position="131"/>
    </location>
</feature>
<evidence type="ECO:0000313" key="4">
    <source>
        <dbReference type="Proteomes" id="UP001346869"/>
    </source>
</evidence>
<proteinExistence type="predicted"/>
<feature type="domain" description="C-type lectin" evidence="2">
    <location>
        <begin position="136"/>
        <end position="244"/>
    </location>
</feature>
<evidence type="ECO:0000256" key="1">
    <source>
        <dbReference type="SAM" id="SignalP"/>
    </source>
</evidence>
<sequence>MEKKIVLLVPFVFFFLSTPPCGSTSGVSNFKVIPIAIKLDWYGAQTYCREHYSDLANINNQAQANMIAPYKGWIGMKWKSGQWTLSRGEKKAVFNRFGSGAKASDGYCAESHSATEWHSHECSEARIFLCEERLNLVQEEKTWEEALQHCRELQDFGSPTYPYDLASLANKNKTVLDRVALRPYEVWVGLRFMAGEWLWMNGARATPRRLRECPDQQQHCGAVAHDAVRWKALNCSERRFFLCDIKW</sequence>
<dbReference type="Gene3D" id="3.10.100.10">
    <property type="entry name" value="Mannose-Binding Protein A, subunit A"/>
    <property type="match status" value="2"/>
</dbReference>
<dbReference type="EMBL" id="JAUZQC010000003">
    <property type="protein sequence ID" value="KAK5874485.1"/>
    <property type="molecule type" value="Genomic_DNA"/>
</dbReference>
<evidence type="ECO:0000313" key="3">
    <source>
        <dbReference type="EMBL" id="KAK5874485.1"/>
    </source>
</evidence>
<dbReference type="Pfam" id="PF00059">
    <property type="entry name" value="Lectin_C"/>
    <property type="match status" value="2"/>
</dbReference>
<reference evidence="3 4" key="1">
    <citation type="journal article" date="2023" name="Genes (Basel)">
        <title>Chromosome-Level Genome Assembly and Circadian Gene Repertoire of the Patagonia Blennie Eleginops maclovinus-The Closest Ancestral Proxy of Antarctic Cryonotothenioids.</title>
        <authorList>
            <person name="Cheng C.C."/>
            <person name="Rivera-Colon A.G."/>
            <person name="Minhas B.F."/>
            <person name="Wilson L."/>
            <person name="Rayamajhi N."/>
            <person name="Vargas-Chacoff L."/>
            <person name="Catchen J.M."/>
        </authorList>
    </citation>
    <scope>NUCLEOTIDE SEQUENCE [LARGE SCALE GENOMIC DNA]</scope>
    <source>
        <strain evidence="3">JMC-PN-2008</strain>
    </source>
</reference>
<dbReference type="AlphaFoldDB" id="A0AAN7YAZ0"/>
<protein>
    <recommendedName>
        <fullName evidence="2">C-type lectin domain-containing protein</fullName>
    </recommendedName>
</protein>
<reference evidence="3 4" key="2">
    <citation type="journal article" date="2023" name="Mol. Biol. Evol.">
        <title>Genomics of Secondarily Temperate Adaptation in the Only Non-Antarctic Icefish.</title>
        <authorList>
            <person name="Rivera-Colon A.G."/>
            <person name="Rayamajhi N."/>
            <person name="Minhas B.F."/>
            <person name="Madrigal G."/>
            <person name="Bilyk K.T."/>
            <person name="Yoon V."/>
            <person name="Hune M."/>
            <person name="Gregory S."/>
            <person name="Cheng C.H.C."/>
            <person name="Catchen J.M."/>
        </authorList>
    </citation>
    <scope>NUCLEOTIDE SEQUENCE [LARGE SCALE GENOMIC DNA]</scope>
    <source>
        <strain evidence="3">JMC-PN-2008</strain>
    </source>
</reference>
<evidence type="ECO:0000259" key="2">
    <source>
        <dbReference type="PROSITE" id="PS50041"/>
    </source>
</evidence>
<dbReference type="InterPro" id="IPR016186">
    <property type="entry name" value="C-type_lectin-like/link_sf"/>
</dbReference>
<dbReference type="InterPro" id="IPR016187">
    <property type="entry name" value="CTDL_fold"/>
</dbReference>
<comment type="caution">
    <text evidence="3">The sequence shown here is derived from an EMBL/GenBank/DDBJ whole genome shotgun (WGS) entry which is preliminary data.</text>
</comment>
<dbReference type="PANTHER" id="PTHR45784">
    <property type="entry name" value="C-TYPE LECTIN DOMAIN FAMILY 20 MEMBER A-RELATED"/>
    <property type="match status" value="1"/>
</dbReference>
<keyword evidence="1" id="KW-0732">Signal</keyword>
<dbReference type="Proteomes" id="UP001346869">
    <property type="component" value="Unassembled WGS sequence"/>
</dbReference>
<dbReference type="CDD" id="cd00037">
    <property type="entry name" value="CLECT"/>
    <property type="match status" value="1"/>
</dbReference>
<feature type="signal peptide" evidence="1">
    <location>
        <begin position="1"/>
        <end position="24"/>
    </location>
</feature>
<dbReference type="SMART" id="SM00034">
    <property type="entry name" value="CLECT"/>
    <property type="match status" value="2"/>
</dbReference>
<keyword evidence="4" id="KW-1185">Reference proteome</keyword>